<organism evidence="1">
    <name type="scientific">Capitella teleta</name>
    <name type="common">Polychaete worm</name>
    <dbReference type="NCBI Taxonomy" id="283909"/>
    <lineage>
        <taxon>Eukaryota</taxon>
        <taxon>Metazoa</taxon>
        <taxon>Spiralia</taxon>
        <taxon>Lophotrochozoa</taxon>
        <taxon>Annelida</taxon>
        <taxon>Polychaeta</taxon>
        <taxon>Sedentaria</taxon>
        <taxon>Scolecida</taxon>
        <taxon>Capitellidae</taxon>
        <taxon>Capitella</taxon>
    </lineage>
</organism>
<dbReference type="HOGENOM" id="CLU_1808035_0_0_1"/>
<sequence length="143" mass="16603">MLHERLKGKRERKKEKGKIELGDGVINTWLHQGLNILFVNTDIIISLVYRGPYFKIVELIRYGLLCVRMESLFWNCDKLKYFIPQDTSKIQVDLRKELRTESIQYPTQSTQAYCDDIQGDVHTPTGEIMYCTNDNALAIKCGT</sequence>
<accession>R7UPI8</accession>
<dbReference type="EMBL" id="AMQN01006860">
    <property type="status" value="NOT_ANNOTATED_CDS"/>
    <property type="molecule type" value="Genomic_DNA"/>
</dbReference>
<keyword evidence="3" id="KW-1185">Reference proteome</keyword>
<dbReference type="Proteomes" id="UP000014760">
    <property type="component" value="Unassembled WGS sequence"/>
</dbReference>
<reference evidence="2" key="3">
    <citation type="submission" date="2015-06" db="UniProtKB">
        <authorList>
            <consortium name="EnsemblMetazoa"/>
        </authorList>
    </citation>
    <scope>IDENTIFICATION</scope>
</reference>
<proteinExistence type="predicted"/>
<name>R7UPI8_CAPTE</name>
<evidence type="ECO:0000313" key="1">
    <source>
        <dbReference type="EMBL" id="ELU08075.1"/>
    </source>
</evidence>
<dbReference type="AlphaFoldDB" id="R7UPI8"/>
<evidence type="ECO:0000313" key="2">
    <source>
        <dbReference type="EnsemblMetazoa" id="CapteP213412"/>
    </source>
</evidence>
<reference evidence="3" key="1">
    <citation type="submission" date="2012-12" db="EMBL/GenBank/DDBJ databases">
        <authorList>
            <person name="Hellsten U."/>
            <person name="Grimwood J."/>
            <person name="Chapman J.A."/>
            <person name="Shapiro H."/>
            <person name="Aerts A."/>
            <person name="Otillar R.P."/>
            <person name="Terry A.Y."/>
            <person name="Boore J.L."/>
            <person name="Simakov O."/>
            <person name="Marletaz F."/>
            <person name="Cho S.-J."/>
            <person name="Edsinger-Gonzales E."/>
            <person name="Havlak P."/>
            <person name="Kuo D.-H."/>
            <person name="Larsson T."/>
            <person name="Lv J."/>
            <person name="Arendt D."/>
            <person name="Savage R."/>
            <person name="Osoegawa K."/>
            <person name="de Jong P."/>
            <person name="Lindberg D.R."/>
            <person name="Seaver E.C."/>
            <person name="Weisblat D.A."/>
            <person name="Putnam N.H."/>
            <person name="Grigoriev I.V."/>
            <person name="Rokhsar D.S."/>
        </authorList>
    </citation>
    <scope>NUCLEOTIDE SEQUENCE</scope>
    <source>
        <strain evidence="3">I ESC-2004</strain>
    </source>
</reference>
<reference evidence="1 3" key="2">
    <citation type="journal article" date="2013" name="Nature">
        <title>Insights into bilaterian evolution from three spiralian genomes.</title>
        <authorList>
            <person name="Simakov O."/>
            <person name="Marletaz F."/>
            <person name="Cho S.J."/>
            <person name="Edsinger-Gonzales E."/>
            <person name="Havlak P."/>
            <person name="Hellsten U."/>
            <person name="Kuo D.H."/>
            <person name="Larsson T."/>
            <person name="Lv J."/>
            <person name="Arendt D."/>
            <person name="Savage R."/>
            <person name="Osoegawa K."/>
            <person name="de Jong P."/>
            <person name="Grimwood J."/>
            <person name="Chapman J.A."/>
            <person name="Shapiro H."/>
            <person name="Aerts A."/>
            <person name="Otillar R.P."/>
            <person name="Terry A.Y."/>
            <person name="Boore J.L."/>
            <person name="Grigoriev I.V."/>
            <person name="Lindberg D.R."/>
            <person name="Seaver E.C."/>
            <person name="Weisblat D.A."/>
            <person name="Putnam N.H."/>
            <person name="Rokhsar D.S."/>
        </authorList>
    </citation>
    <scope>NUCLEOTIDE SEQUENCE</scope>
    <source>
        <strain evidence="1 3">I ESC-2004</strain>
    </source>
</reference>
<gene>
    <name evidence="1" type="ORF">CAPTEDRAFT_213412</name>
</gene>
<protein>
    <submittedName>
        <fullName evidence="1 2">Uncharacterized protein</fullName>
    </submittedName>
</protein>
<evidence type="ECO:0000313" key="3">
    <source>
        <dbReference type="Proteomes" id="UP000014760"/>
    </source>
</evidence>
<dbReference type="EnsemblMetazoa" id="CapteT213412">
    <property type="protein sequence ID" value="CapteP213412"/>
    <property type="gene ID" value="CapteG213412"/>
</dbReference>
<dbReference type="EMBL" id="KB299377">
    <property type="protein sequence ID" value="ELU08075.1"/>
    <property type="molecule type" value="Genomic_DNA"/>
</dbReference>